<evidence type="ECO:0000256" key="5">
    <source>
        <dbReference type="SAM" id="Phobius"/>
    </source>
</evidence>
<feature type="chain" id="PRO_5035419473" evidence="6">
    <location>
        <begin position="17"/>
        <end position="247"/>
    </location>
</feature>
<keyword evidence="4" id="KW-0325">Glycoprotein</keyword>
<dbReference type="PANTHER" id="PTHR12080:SF59">
    <property type="entry name" value="HEPATIC AND GLIAL CELL ADHESION MOLECULE"/>
    <property type="match status" value="1"/>
</dbReference>
<organism evidence="8 9">
    <name type="scientific">Clupea harengus</name>
    <name type="common">Atlantic herring</name>
    <dbReference type="NCBI Taxonomy" id="7950"/>
    <lineage>
        <taxon>Eukaryota</taxon>
        <taxon>Metazoa</taxon>
        <taxon>Chordata</taxon>
        <taxon>Craniata</taxon>
        <taxon>Vertebrata</taxon>
        <taxon>Euteleostomi</taxon>
        <taxon>Actinopterygii</taxon>
        <taxon>Neopterygii</taxon>
        <taxon>Teleostei</taxon>
        <taxon>Clupei</taxon>
        <taxon>Clupeiformes</taxon>
        <taxon>Clupeoidei</taxon>
        <taxon>Clupeidae</taxon>
        <taxon>Clupea</taxon>
    </lineage>
</organism>
<feature type="domain" description="Ig-like" evidence="7">
    <location>
        <begin position="124"/>
        <end position="207"/>
    </location>
</feature>
<feature type="transmembrane region" description="Helical" evidence="5">
    <location>
        <begin position="214"/>
        <end position="233"/>
    </location>
</feature>
<evidence type="ECO:0000313" key="8">
    <source>
        <dbReference type="Proteomes" id="UP000515152"/>
    </source>
</evidence>
<accession>A0A8M1KC98</accession>
<comment type="subcellular location">
    <subcellularLocation>
        <location evidence="1">Membrane</location>
    </subcellularLocation>
</comment>
<keyword evidence="8" id="KW-1185">Reference proteome</keyword>
<protein>
    <submittedName>
        <fullName evidence="9">SLAM family member 9</fullName>
    </submittedName>
</protein>
<evidence type="ECO:0000256" key="4">
    <source>
        <dbReference type="ARBA" id="ARBA00023180"/>
    </source>
</evidence>
<dbReference type="GO" id="GO:0016020">
    <property type="term" value="C:membrane"/>
    <property type="evidence" value="ECO:0007669"/>
    <property type="project" value="UniProtKB-SubCell"/>
</dbReference>
<reference evidence="9" key="1">
    <citation type="submission" date="2025-08" db="UniProtKB">
        <authorList>
            <consortium name="RefSeq"/>
        </authorList>
    </citation>
    <scope>IDENTIFICATION</scope>
</reference>
<evidence type="ECO:0000256" key="2">
    <source>
        <dbReference type="ARBA" id="ARBA00022729"/>
    </source>
</evidence>
<dbReference type="PANTHER" id="PTHR12080">
    <property type="entry name" value="SIGNALING LYMPHOCYTIC ACTIVATION MOLECULE"/>
    <property type="match status" value="1"/>
</dbReference>
<gene>
    <name evidence="9" type="primary">si:cabz01074946.1</name>
</gene>
<keyword evidence="2 6" id="KW-0732">Signal</keyword>
<feature type="signal peptide" evidence="6">
    <location>
        <begin position="1"/>
        <end position="16"/>
    </location>
</feature>
<dbReference type="SMART" id="SM00409">
    <property type="entry name" value="IG"/>
    <property type="match status" value="1"/>
</dbReference>
<dbReference type="OrthoDB" id="8958824at2759"/>
<evidence type="ECO:0000256" key="1">
    <source>
        <dbReference type="ARBA" id="ARBA00004370"/>
    </source>
</evidence>
<dbReference type="GO" id="GO:0005911">
    <property type="term" value="C:cell-cell junction"/>
    <property type="evidence" value="ECO:0007669"/>
    <property type="project" value="TreeGrafter"/>
</dbReference>
<keyword evidence="5" id="KW-1133">Transmembrane helix</keyword>
<dbReference type="RefSeq" id="XP_042560110.1">
    <property type="nucleotide sequence ID" value="XM_042704176.1"/>
</dbReference>
<name>A0A8M1KC98_CLUHA</name>
<dbReference type="PROSITE" id="PS50835">
    <property type="entry name" value="IG_LIKE"/>
    <property type="match status" value="1"/>
</dbReference>
<evidence type="ECO:0000256" key="6">
    <source>
        <dbReference type="SAM" id="SignalP"/>
    </source>
</evidence>
<dbReference type="KEGG" id="char:122129133"/>
<evidence type="ECO:0000256" key="3">
    <source>
        <dbReference type="ARBA" id="ARBA00023136"/>
    </source>
</evidence>
<dbReference type="AlphaFoldDB" id="A0A8M1KC98"/>
<keyword evidence="3 5" id="KW-0472">Membrane</keyword>
<dbReference type="GeneID" id="122129133"/>
<sequence length="247" mass="27782">MFVALLLMFGPLHCHSEPVPITAYEGDTVTLQSTGNTTWNFSRIRWSIFDNKTFIATFKGGDLRTDLFWSYTGRLTLNRTTGDLHIKNVVKRDAKLYSVLLMDVSGPQQNHDVQLTVRAKLFQPTLSNKGVEYGNGQCEVKLVCTSPQTGLNFTWAYLGDSSVLFKSHSLDRNSSFLWAYLPTGSAANFSCTVSDNLRNTSNSLQVPCRDERNHWIIVYIFGVFTTPIVLLPLKWWTGCQPIAATEV</sequence>
<dbReference type="InterPro" id="IPR003599">
    <property type="entry name" value="Ig_sub"/>
</dbReference>
<keyword evidence="5" id="KW-0812">Transmembrane</keyword>
<dbReference type="InterPro" id="IPR007110">
    <property type="entry name" value="Ig-like_dom"/>
</dbReference>
<evidence type="ECO:0000259" key="7">
    <source>
        <dbReference type="PROSITE" id="PS50835"/>
    </source>
</evidence>
<dbReference type="Proteomes" id="UP000515152">
    <property type="component" value="Unplaced"/>
</dbReference>
<dbReference type="InterPro" id="IPR015631">
    <property type="entry name" value="CD2/SLAM_rcpt"/>
</dbReference>
<evidence type="ECO:0000313" key="9">
    <source>
        <dbReference type="RefSeq" id="XP_042560110.1"/>
    </source>
</evidence>
<proteinExistence type="predicted"/>